<evidence type="ECO:0000259" key="1">
    <source>
        <dbReference type="Pfam" id="PF00174"/>
    </source>
</evidence>
<gene>
    <name evidence="2" type="ORF">HOO34_00055</name>
</gene>
<evidence type="ECO:0000313" key="2">
    <source>
        <dbReference type="EMBL" id="QNM90178.1"/>
    </source>
</evidence>
<organism evidence="2 3">
    <name type="scientific">Aliarcobacter cryaerophilus</name>
    <dbReference type="NCBI Taxonomy" id="28198"/>
    <lineage>
        <taxon>Bacteria</taxon>
        <taxon>Pseudomonadati</taxon>
        <taxon>Campylobacterota</taxon>
        <taxon>Epsilonproteobacteria</taxon>
        <taxon>Campylobacterales</taxon>
        <taxon>Arcobacteraceae</taxon>
        <taxon>Aliarcobacter</taxon>
    </lineage>
</organism>
<protein>
    <submittedName>
        <fullName evidence="2">Molybdopterin-dependent oxidoreductase</fullName>
    </submittedName>
</protein>
<dbReference type="Pfam" id="PF00174">
    <property type="entry name" value="Oxidored_molyb"/>
    <property type="match status" value="1"/>
</dbReference>
<evidence type="ECO:0000313" key="3">
    <source>
        <dbReference type="Proteomes" id="UP000515842"/>
    </source>
</evidence>
<proteinExistence type="predicted"/>
<reference evidence="2 3" key="1">
    <citation type="journal article" date="2020" name="Front. Microbiol.">
        <title>Genomic Analysis and Antimicrobial Resistance of Aliarcobacter cryaerophilus Strains From German Water Poultry.</title>
        <authorList>
            <person name="Muller E."/>
            <person name="Hotzel H."/>
            <person name="Ahlers C."/>
            <person name="Hanel I."/>
            <person name="Tomaso H."/>
            <person name="Abdel-Glil M.Y."/>
        </authorList>
    </citation>
    <scope>NUCLEOTIDE SEQUENCE [LARGE SCALE GENOMIC DNA]</scope>
    <source>
        <strain evidence="2 3">16CS1285-4</strain>
    </source>
</reference>
<dbReference type="SUPFAM" id="SSF56524">
    <property type="entry name" value="Oxidoreductase molybdopterin-binding domain"/>
    <property type="match status" value="1"/>
</dbReference>
<dbReference type="AlphaFoldDB" id="A0A7G9LNH9"/>
<sequence>MKKIVLVLIFAISLFANENYKISTEIEVSGLVENNIKLDVKELEKMSYFKSGSTPVVCMSGETKDNVESYEGVLLRDIIDKAILKVNSRKEFNNIYFKVIATDGYEAIFSYNEVFNTKLGDNIIVFYKKNGNYLEDYQGKIALISIDDIKNGPRHIKWLEKIVVGKI</sequence>
<feature type="domain" description="Oxidoreductase molybdopterin-binding" evidence="1">
    <location>
        <begin position="25"/>
        <end position="164"/>
    </location>
</feature>
<accession>A0A7G9LNH9</accession>
<dbReference type="EMBL" id="CP060693">
    <property type="protein sequence ID" value="QNM90178.1"/>
    <property type="molecule type" value="Genomic_DNA"/>
</dbReference>
<name>A0A7G9LNH9_9BACT</name>
<dbReference type="Gene3D" id="3.90.420.10">
    <property type="entry name" value="Oxidoreductase, molybdopterin-binding domain"/>
    <property type="match status" value="1"/>
</dbReference>
<dbReference type="InterPro" id="IPR036374">
    <property type="entry name" value="OxRdtase_Mopterin-bd_sf"/>
</dbReference>
<dbReference type="RefSeq" id="WP_187474529.1">
    <property type="nucleotide sequence ID" value="NZ_CP060693.1"/>
</dbReference>
<dbReference type="InterPro" id="IPR000572">
    <property type="entry name" value="OxRdtase_Mopterin-bd_dom"/>
</dbReference>
<dbReference type="Proteomes" id="UP000515842">
    <property type="component" value="Chromosome"/>
</dbReference>